<accession>A0A061S648</accession>
<sequence>QERVALLIQPQSGLRAPSRGWQAAILGVGCTPHKQESGSEALKPRMASRYLKSGLRSSNNHN</sequence>
<feature type="non-terminal residue" evidence="2">
    <location>
        <position position="1"/>
    </location>
</feature>
<evidence type="ECO:0000256" key="1">
    <source>
        <dbReference type="SAM" id="MobiDB-lite"/>
    </source>
</evidence>
<evidence type="ECO:0000313" key="2">
    <source>
        <dbReference type="EMBL" id="JAC79723.1"/>
    </source>
</evidence>
<reference evidence="2" key="1">
    <citation type="submission" date="2014-05" db="EMBL/GenBank/DDBJ databases">
        <title>The transcriptome of the halophilic microalga Tetraselmis sp. GSL018 isolated from the Great Salt Lake, Utah.</title>
        <authorList>
            <person name="Jinkerson R.E."/>
            <person name="D'Adamo S."/>
            <person name="Posewitz M.C."/>
        </authorList>
    </citation>
    <scope>NUCLEOTIDE SEQUENCE</scope>
    <source>
        <strain evidence="2">GSL018</strain>
    </source>
</reference>
<gene>
    <name evidence="2" type="ORF">TSPGSL018_11979</name>
</gene>
<feature type="region of interest" description="Disordered" evidence="1">
    <location>
        <begin position="32"/>
        <end position="62"/>
    </location>
</feature>
<dbReference type="AlphaFoldDB" id="A0A061S648"/>
<proteinExistence type="predicted"/>
<name>A0A061S648_9CHLO</name>
<protein>
    <submittedName>
        <fullName evidence="2">Uncharacterized protein</fullName>
    </submittedName>
</protein>
<dbReference type="EMBL" id="GBEZ01005603">
    <property type="protein sequence ID" value="JAC79723.1"/>
    <property type="molecule type" value="Transcribed_RNA"/>
</dbReference>
<organism evidence="2">
    <name type="scientific">Tetraselmis sp. GSL018</name>
    <dbReference type="NCBI Taxonomy" id="582737"/>
    <lineage>
        <taxon>Eukaryota</taxon>
        <taxon>Viridiplantae</taxon>
        <taxon>Chlorophyta</taxon>
        <taxon>core chlorophytes</taxon>
        <taxon>Chlorodendrophyceae</taxon>
        <taxon>Chlorodendrales</taxon>
        <taxon>Chlorodendraceae</taxon>
        <taxon>Tetraselmis</taxon>
    </lineage>
</organism>